<evidence type="ECO:0000313" key="2">
    <source>
        <dbReference type="Proteomes" id="UP000070168"/>
    </source>
</evidence>
<reference evidence="1 2" key="1">
    <citation type="journal article" date="2016" name="BMC Genomics">
        <title>Genome sequencing and secondary metabolism of the postharvest pathogen Penicillium griseofulvum.</title>
        <authorList>
            <person name="Banani H."/>
            <person name="Marcet-Houben M."/>
            <person name="Ballester A.R."/>
            <person name="Abbruscato P."/>
            <person name="Gonzalez-Candelas L."/>
            <person name="Gabaldon T."/>
            <person name="Spadaro D."/>
        </authorList>
    </citation>
    <scope>NUCLEOTIDE SEQUENCE [LARGE SCALE GENOMIC DNA]</scope>
    <source>
        <strain evidence="1 2">PG3</strain>
    </source>
</reference>
<evidence type="ECO:0000313" key="1">
    <source>
        <dbReference type="EMBL" id="KXG51389.1"/>
    </source>
</evidence>
<protein>
    <submittedName>
        <fullName evidence="1">Uncharacterized protein</fullName>
    </submittedName>
</protein>
<proteinExistence type="predicted"/>
<dbReference type="RefSeq" id="XP_040649925.1">
    <property type="nucleotide sequence ID" value="XM_040797114.1"/>
</dbReference>
<dbReference type="OrthoDB" id="5423551at2759"/>
<sequence length="229" mass="24333">MPAPVTSITSLEPTSSYGYGDLFGSSTSSSTAASVTASKEYPVFPNGAYVSRFYLVSSQESGLTDLDIDLYNECYLPHNPLPHHNFRRDDATGAISPKPTYLINEAPCKRQAAINANCYFQNTNGYHWFPKSYVMGVSSAYCSANPQTTGFYPFAGAWSKTSASNLPCSTAVDELGTQTAASLYYTNAAEITAAGGSGTGDKNGATASTHLSLKRALIAALPLVLVLFQ</sequence>
<accession>A0A135LR50</accession>
<name>A0A135LR50_PENPA</name>
<keyword evidence="2" id="KW-1185">Reference proteome</keyword>
<comment type="caution">
    <text evidence="1">The sequence shown here is derived from an EMBL/GenBank/DDBJ whole genome shotgun (WGS) entry which is preliminary data.</text>
</comment>
<dbReference type="AlphaFoldDB" id="A0A135LR50"/>
<gene>
    <name evidence="1" type="ORF">PGRI_094010</name>
</gene>
<dbReference type="STRING" id="5078.A0A135LR50"/>
<dbReference type="EMBL" id="LHQR01000030">
    <property type="protein sequence ID" value="KXG51389.1"/>
    <property type="molecule type" value="Genomic_DNA"/>
</dbReference>
<organism evidence="1 2">
    <name type="scientific">Penicillium patulum</name>
    <name type="common">Penicillium griseofulvum</name>
    <dbReference type="NCBI Taxonomy" id="5078"/>
    <lineage>
        <taxon>Eukaryota</taxon>
        <taxon>Fungi</taxon>
        <taxon>Dikarya</taxon>
        <taxon>Ascomycota</taxon>
        <taxon>Pezizomycotina</taxon>
        <taxon>Eurotiomycetes</taxon>
        <taxon>Eurotiomycetidae</taxon>
        <taxon>Eurotiales</taxon>
        <taxon>Aspergillaceae</taxon>
        <taxon>Penicillium</taxon>
    </lineage>
</organism>
<dbReference type="GeneID" id="63712414"/>
<dbReference type="Proteomes" id="UP000070168">
    <property type="component" value="Unassembled WGS sequence"/>
</dbReference>